<dbReference type="InterPro" id="IPR012317">
    <property type="entry name" value="Poly(ADP-ribose)pol_cat_dom"/>
</dbReference>
<dbReference type="Gene3D" id="2.20.140.10">
    <property type="entry name" value="WGR domain"/>
    <property type="match status" value="1"/>
</dbReference>
<dbReference type="OrthoDB" id="2017365at2759"/>
<dbReference type="Pfam" id="PF02877">
    <property type="entry name" value="PARP_reg"/>
    <property type="match status" value="1"/>
</dbReference>
<name>A0A9P7W223_9AGAR</name>
<dbReference type="GO" id="GO:0008270">
    <property type="term" value="F:zinc ion binding"/>
    <property type="evidence" value="ECO:0007669"/>
    <property type="project" value="UniProtKB-KW"/>
</dbReference>
<protein>
    <recommendedName>
        <fullName evidence="15">Poly [ADP-ribose] polymerase</fullName>
        <shortName evidence="15">PARP</shortName>
        <ecNumber evidence="15">2.4.2.-</ecNumber>
    </recommendedName>
</protein>
<dbReference type="EMBL" id="MU250526">
    <property type="protein sequence ID" value="KAG7450732.1"/>
    <property type="molecule type" value="Genomic_DNA"/>
</dbReference>
<dbReference type="PANTHER" id="PTHR10459:SF60">
    <property type="entry name" value="POLY [ADP-RIBOSE] POLYMERASE 2"/>
    <property type="match status" value="1"/>
</dbReference>
<dbReference type="GO" id="GO:0003677">
    <property type="term" value="F:DNA binding"/>
    <property type="evidence" value="ECO:0007669"/>
    <property type="project" value="UniProtKB-KW"/>
</dbReference>
<keyword evidence="12" id="KW-0539">Nucleus</keyword>
<sequence>MPPRKKVVADGTAPASTRSSMRIQANSKDDAAVPAKPASKAKTKRAHSPVDEENEEDAPPAKKPASKKAKKAKQDDDDETVADAEPEKIVTVLKRGAAPVDPQSGRVHSHQVYANDEGVWDAMLNQTNISGGSNKNKFYVLQLLHPISSNSSCVLYTRWGRVGENGQSQCKGPFPPATAVHEFKKQFKSKAGVAWEARVGMLPKRGKYIWLERDFAEDDENKEDEKGGSSKVPAEKENQPIPDSVLAPQVQDFCRLIFSTSIIDATLSSMNYDARKLPLGKLSKATILSGFNALKTLSEVLGDPSCDVVKQNGGNQRTAIEQLTSAYYSIIPHDFGRQRPMIIDTKQRLQRELEIVDALGDMEIVSKLIASSTNADIDGVPINPLDAQFNSLRLSKMEPLARDSQEFITLEAYARDTHGATHSHIHVKVQHIYRIERPGEQERWEQGGFHEVEDGERLLLWHGSRTTNFAGILSQGLRIAPPEAPVNGYMFGKGVYFADMMSKSAGYCYPGLSNSTGILLLCEVAAKPFYERNDAEYNADQTCKQNNKRATKGLGRTQPTKWKDAGKSLGYDELIGCHMPDGGGSDVATGGYLQYNEYIVYDVAQIRTKYLLMVKM</sequence>
<feature type="region of interest" description="Disordered" evidence="16">
    <location>
        <begin position="219"/>
        <end position="242"/>
    </location>
</feature>
<dbReference type="AlphaFoldDB" id="A0A9P7W223"/>
<dbReference type="GO" id="GO:0005730">
    <property type="term" value="C:nucleolus"/>
    <property type="evidence" value="ECO:0007669"/>
    <property type="project" value="TreeGrafter"/>
</dbReference>
<dbReference type="CDD" id="cd01437">
    <property type="entry name" value="parp_like"/>
    <property type="match status" value="1"/>
</dbReference>
<keyword evidence="10 15" id="KW-0520">NAD</keyword>
<dbReference type="CDD" id="cd07997">
    <property type="entry name" value="WGR_PARP"/>
    <property type="match status" value="1"/>
</dbReference>
<evidence type="ECO:0000259" key="19">
    <source>
        <dbReference type="PROSITE" id="PS51977"/>
    </source>
</evidence>
<feature type="compositionally biased region" description="Polar residues" evidence="16">
    <location>
        <begin position="14"/>
        <end position="26"/>
    </location>
</feature>
<feature type="region of interest" description="Disordered" evidence="16">
    <location>
        <begin position="1"/>
        <end position="87"/>
    </location>
</feature>
<keyword evidence="9" id="KW-0862">Zinc</keyword>
<evidence type="ECO:0000256" key="10">
    <source>
        <dbReference type="ARBA" id="ARBA00023027"/>
    </source>
</evidence>
<dbReference type="Pfam" id="PF00644">
    <property type="entry name" value="PARP"/>
    <property type="match status" value="1"/>
</dbReference>
<evidence type="ECO:0000259" key="17">
    <source>
        <dbReference type="PROSITE" id="PS51059"/>
    </source>
</evidence>
<dbReference type="PROSITE" id="PS51977">
    <property type="entry name" value="WGR"/>
    <property type="match status" value="1"/>
</dbReference>
<dbReference type="SMART" id="SM00773">
    <property type="entry name" value="WGR"/>
    <property type="match status" value="1"/>
</dbReference>
<keyword evidence="21" id="KW-1185">Reference proteome</keyword>
<comment type="caution">
    <text evidence="20">The sequence shown here is derived from an EMBL/GenBank/DDBJ whole genome shotgun (WGS) entry which is preliminary data.</text>
</comment>
<keyword evidence="7" id="KW-0013">ADP-ribosylation</keyword>
<dbReference type="PANTHER" id="PTHR10459">
    <property type="entry name" value="DNA LIGASE"/>
    <property type="match status" value="1"/>
</dbReference>
<evidence type="ECO:0000256" key="1">
    <source>
        <dbReference type="ARBA" id="ARBA00004123"/>
    </source>
</evidence>
<evidence type="ECO:0000256" key="11">
    <source>
        <dbReference type="ARBA" id="ARBA00023125"/>
    </source>
</evidence>
<comment type="similarity">
    <text evidence="13">Belongs to the ARTD/PARP family.</text>
</comment>
<dbReference type="SUPFAM" id="SSF47587">
    <property type="entry name" value="Domain of poly(ADP-ribose) polymerase"/>
    <property type="match status" value="1"/>
</dbReference>
<dbReference type="Proteomes" id="UP000812287">
    <property type="component" value="Unassembled WGS sequence"/>
</dbReference>
<feature type="domain" description="WGR" evidence="19">
    <location>
        <begin position="109"/>
        <end position="208"/>
    </location>
</feature>
<dbReference type="GO" id="GO:0006302">
    <property type="term" value="P:double-strand break repair"/>
    <property type="evidence" value="ECO:0007669"/>
    <property type="project" value="TreeGrafter"/>
</dbReference>
<comment type="subcellular location">
    <subcellularLocation>
        <location evidence="1">Nucleus</location>
    </subcellularLocation>
</comment>
<evidence type="ECO:0000256" key="2">
    <source>
        <dbReference type="ARBA" id="ARBA00022676"/>
    </source>
</evidence>
<dbReference type="InterPro" id="IPR008893">
    <property type="entry name" value="WGR_domain"/>
</dbReference>
<keyword evidence="3 15" id="KW-0808">Transferase</keyword>
<evidence type="ECO:0000256" key="12">
    <source>
        <dbReference type="ARBA" id="ARBA00023242"/>
    </source>
</evidence>
<evidence type="ECO:0000256" key="3">
    <source>
        <dbReference type="ARBA" id="ARBA00022679"/>
    </source>
</evidence>
<gene>
    <name evidence="20" type="ORF">BT62DRAFT_985025</name>
</gene>
<evidence type="ECO:0000256" key="15">
    <source>
        <dbReference type="RuleBase" id="RU362114"/>
    </source>
</evidence>
<evidence type="ECO:0000256" key="7">
    <source>
        <dbReference type="ARBA" id="ARBA00022765"/>
    </source>
</evidence>
<evidence type="ECO:0000256" key="4">
    <source>
        <dbReference type="ARBA" id="ARBA00022695"/>
    </source>
</evidence>
<dbReference type="GO" id="GO:0003950">
    <property type="term" value="F:NAD+ poly-ADP-ribosyltransferase activity"/>
    <property type="evidence" value="ECO:0007669"/>
    <property type="project" value="UniProtKB-UniRule"/>
</dbReference>
<dbReference type="Gene3D" id="3.90.228.10">
    <property type="match status" value="1"/>
</dbReference>
<feature type="compositionally biased region" description="Acidic residues" evidence="16">
    <location>
        <begin position="75"/>
        <end position="84"/>
    </location>
</feature>
<evidence type="ECO:0000256" key="13">
    <source>
        <dbReference type="ARBA" id="ARBA00024347"/>
    </source>
</evidence>
<keyword evidence="4" id="KW-0548">Nucleotidyltransferase</keyword>
<dbReference type="InterPro" id="IPR036930">
    <property type="entry name" value="WGR_dom_sf"/>
</dbReference>
<keyword evidence="5" id="KW-0479">Metal-binding</keyword>
<dbReference type="RefSeq" id="XP_043044232.1">
    <property type="nucleotide sequence ID" value="XM_043189905.1"/>
</dbReference>
<keyword evidence="6" id="KW-0677">Repeat</keyword>
<dbReference type="InterPro" id="IPR036616">
    <property type="entry name" value="Poly(ADP-ribose)pol_reg_dom_sf"/>
</dbReference>
<dbReference type="PROSITE" id="PS51059">
    <property type="entry name" value="PARP_CATALYTIC"/>
    <property type="match status" value="1"/>
</dbReference>
<evidence type="ECO:0000256" key="5">
    <source>
        <dbReference type="ARBA" id="ARBA00022723"/>
    </source>
</evidence>
<evidence type="ECO:0000256" key="9">
    <source>
        <dbReference type="ARBA" id="ARBA00022833"/>
    </source>
</evidence>
<accession>A0A9P7W223</accession>
<dbReference type="GO" id="GO:0070212">
    <property type="term" value="P:protein poly-ADP-ribosylation"/>
    <property type="evidence" value="ECO:0007669"/>
    <property type="project" value="TreeGrafter"/>
</dbReference>
<comment type="catalytic activity">
    <reaction evidence="14">
        <text>NAD(+) + (ADP-D-ribosyl)n-acceptor = nicotinamide + (ADP-D-ribosyl)n+1-acceptor + H(+).</text>
        <dbReference type="EC" id="2.4.2.30"/>
    </reaction>
</comment>
<reference evidence="20" key="1">
    <citation type="submission" date="2020-11" db="EMBL/GenBank/DDBJ databases">
        <title>Adaptations for nitrogen fixation in a non-lichenized fungal sporocarp promotes dispersal by wood-feeding termites.</title>
        <authorList>
            <consortium name="DOE Joint Genome Institute"/>
            <person name="Koch R.A."/>
            <person name="Yoon G."/>
            <person name="Arayal U."/>
            <person name="Lail K."/>
            <person name="Amirebrahimi M."/>
            <person name="Labutti K."/>
            <person name="Lipzen A."/>
            <person name="Riley R."/>
            <person name="Barry K."/>
            <person name="Henrissat B."/>
            <person name="Grigoriev I.V."/>
            <person name="Herr J.R."/>
            <person name="Aime M.C."/>
        </authorList>
    </citation>
    <scope>NUCLEOTIDE SEQUENCE</scope>
    <source>
        <strain evidence="20">MCA 3950</strain>
    </source>
</reference>
<keyword evidence="2 15" id="KW-0328">Glycosyltransferase</keyword>
<feature type="compositionally biased region" description="Basic and acidic residues" evidence="16">
    <location>
        <begin position="223"/>
        <end position="238"/>
    </location>
</feature>
<feature type="domain" description="PARP catalytic" evidence="17">
    <location>
        <begin position="383"/>
        <end position="616"/>
    </location>
</feature>
<proteinExistence type="inferred from homology"/>
<dbReference type="FunFam" id="1.20.142.10:FF:000002">
    <property type="entry name" value="Poly [ADP-ribose] polymerase"/>
    <property type="match status" value="1"/>
</dbReference>
<dbReference type="InterPro" id="IPR004102">
    <property type="entry name" value="Poly(ADP-ribose)pol_reg_dom"/>
</dbReference>
<dbReference type="GO" id="GO:0016779">
    <property type="term" value="F:nucleotidyltransferase activity"/>
    <property type="evidence" value="ECO:0007669"/>
    <property type="project" value="UniProtKB-KW"/>
</dbReference>
<evidence type="ECO:0000256" key="8">
    <source>
        <dbReference type="ARBA" id="ARBA00022771"/>
    </source>
</evidence>
<keyword evidence="8" id="KW-0863">Zinc-finger</keyword>
<evidence type="ECO:0000259" key="18">
    <source>
        <dbReference type="PROSITE" id="PS51060"/>
    </source>
</evidence>
<dbReference type="PROSITE" id="PS51060">
    <property type="entry name" value="PARP_ALPHA_HD"/>
    <property type="match status" value="1"/>
</dbReference>
<dbReference type="GO" id="GO:1990404">
    <property type="term" value="F:NAD+-protein mono-ADP-ribosyltransferase activity"/>
    <property type="evidence" value="ECO:0007669"/>
    <property type="project" value="TreeGrafter"/>
</dbReference>
<evidence type="ECO:0000256" key="14">
    <source>
        <dbReference type="ARBA" id="ARBA00033987"/>
    </source>
</evidence>
<dbReference type="Pfam" id="PF05406">
    <property type="entry name" value="WGR"/>
    <property type="match status" value="1"/>
</dbReference>
<dbReference type="GeneID" id="66112202"/>
<evidence type="ECO:0000256" key="16">
    <source>
        <dbReference type="SAM" id="MobiDB-lite"/>
    </source>
</evidence>
<dbReference type="EC" id="2.4.2.-" evidence="15"/>
<evidence type="ECO:0000313" key="21">
    <source>
        <dbReference type="Proteomes" id="UP000812287"/>
    </source>
</evidence>
<dbReference type="Gene3D" id="1.20.142.10">
    <property type="entry name" value="Poly(ADP-ribose) polymerase, regulatory domain"/>
    <property type="match status" value="1"/>
</dbReference>
<evidence type="ECO:0000313" key="20">
    <source>
        <dbReference type="EMBL" id="KAG7450732.1"/>
    </source>
</evidence>
<dbReference type="SUPFAM" id="SSF142921">
    <property type="entry name" value="WGR domain-like"/>
    <property type="match status" value="1"/>
</dbReference>
<organism evidence="20 21">
    <name type="scientific">Guyanagaster necrorhizus</name>
    <dbReference type="NCBI Taxonomy" id="856835"/>
    <lineage>
        <taxon>Eukaryota</taxon>
        <taxon>Fungi</taxon>
        <taxon>Dikarya</taxon>
        <taxon>Basidiomycota</taxon>
        <taxon>Agaricomycotina</taxon>
        <taxon>Agaricomycetes</taxon>
        <taxon>Agaricomycetidae</taxon>
        <taxon>Agaricales</taxon>
        <taxon>Marasmiineae</taxon>
        <taxon>Physalacriaceae</taxon>
        <taxon>Guyanagaster</taxon>
    </lineage>
</organism>
<dbReference type="InterPro" id="IPR050800">
    <property type="entry name" value="ARTD/PARP"/>
</dbReference>
<dbReference type="SUPFAM" id="SSF56399">
    <property type="entry name" value="ADP-ribosylation"/>
    <property type="match status" value="1"/>
</dbReference>
<evidence type="ECO:0000256" key="6">
    <source>
        <dbReference type="ARBA" id="ARBA00022737"/>
    </source>
</evidence>
<keyword evidence="11" id="KW-0238">DNA-binding</keyword>
<feature type="domain" description="PARP alpha-helical" evidence="18">
    <location>
        <begin position="243"/>
        <end position="370"/>
    </location>
</feature>